<comment type="caution">
    <text evidence="1">The sequence shown here is derived from an EMBL/GenBank/DDBJ whole genome shotgun (WGS) entry which is preliminary data.</text>
</comment>
<protein>
    <recommendedName>
        <fullName evidence="3">Thiazole-containing bacteriocin maturation protein</fullName>
    </recommendedName>
</protein>
<organism evidence="1 2">
    <name type="scientific">Paenibacillus alvei</name>
    <name type="common">Bacillus alvei</name>
    <dbReference type="NCBI Taxonomy" id="44250"/>
    <lineage>
        <taxon>Bacteria</taxon>
        <taxon>Bacillati</taxon>
        <taxon>Bacillota</taxon>
        <taxon>Bacilli</taxon>
        <taxon>Bacillales</taxon>
        <taxon>Paenibacillaceae</taxon>
        <taxon>Paenibacillus</taxon>
    </lineage>
</organism>
<name>A0ABT4GUN9_PAEAL</name>
<dbReference type="Gene3D" id="3.40.50.720">
    <property type="entry name" value="NAD(P)-binding Rossmann-like Domain"/>
    <property type="match status" value="1"/>
</dbReference>
<dbReference type="EMBL" id="JAMDNP010000010">
    <property type="protein sequence ID" value="MCY9760164.1"/>
    <property type="molecule type" value="Genomic_DNA"/>
</dbReference>
<accession>A0ABT4GUN9</accession>
<evidence type="ECO:0000313" key="1">
    <source>
        <dbReference type="EMBL" id="MCY9760164.1"/>
    </source>
</evidence>
<gene>
    <name evidence="1" type="ORF">M5X12_06185</name>
</gene>
<dbReference type="GeneID" id="94491179"/>
<sequence length="505" mass="56666">MSKQEDKVLAIGSGSFLHTLIEAWYDAGYPAITVYEAEKIFGEPYNAKQQPEPNWRSLIRPYQFILYVAQLDHLQELSDIQDACVVEGKQLVPAAIYRGAGLIGPLLQPGEEVRPEAAWRSLHPTVFLENTQVHNISNRALAFLANLIIHEWHLEAIEGEEPACRDQCYIFNPATLTGSWHSIRQHFFELAQRIKPASRIPDLKQVIAANDALADKKSTNGWYTSFERLTSSINGVFHAWEEADLIQLPLAQCSVQPVDPLSEDDAILLTKIVCSGLTHEEARRESGLAGLEAITERLLPLQFPTLSSDQRANVGIGAGTHASEAVGRGLRAVLMKQFEKRIEQSRVHSNPITVTRVEHVQIEDARCQYDMQALSLLRGEPLIFVSEPLLGCPVMWVYSDNVWYGGTDAEITLALRHTLQMALNKKEGLASDLFLVQSEDRKWGHSLVIPSIPYPTPLEHWNSMIRHVLLQADACIEVYDLHCSSFLGSEPFFIYGAVRREEESS</sequence>
<evidence type="ECO:0000313" key="2">
    <source>
        <dbReference type="Proteomes" id="UP001527181"/>
    </source>
</evidence>
<dbReference type="Proteomes" id="UP001527181">
    <property type="component" value="Unassembled WGS sequence"/>
</dbReference>
<proteinExistence type="predicted"/>
<dbReference type="RefSeq" id="WP_005549761.1">
    <property type="nucleotide sequence ID" value="NZ_JAMDLX010000087.1"/>
</dbReference>
<reference evidence="1 2" key="1">
    <citation type="submission" date="2022-05" db="EMBL/GenBank/DDBJ databases">
        <title>Genome Sequencing of Bee-Associated Microbes.</title>
        <authorList>
            <person name="Dunlap C."/>
        </authorList>
    </citation>
    <scope>NUCLEOTIDE SEQUENCE [LARGE SCALE GENOMIC DNA]</scope>
    <source>
        <strain evidence="1 2">NRRL B-04010</strain>
    </source>
</reference>
<keyword evidence="2" id="KW-1185">Reference proteome</keyword>
<evidence type="ECO:0008006" key="3">
    <source>
        <dbReference type="Google" id="ProtNLM"/>
    </source>
</evidence>